<sequence>MSARYTKVLTQHNVQLFAGGLLLTTTLGYIWLAPRLRKTGELHHRLENVRQNMYWSMSLTQRDATVAIPEAALQIPTRQMQAQSWWNRKVHEFNQWAVRPGYLVQRSCLVQKMARSSADAGWGEVKAATSAAGHWLQLQIKDLVHWNDVVSYTCGLWAAEKLKWQHAHAGAVEAVHPHYRIKEPPHGKDL</sequence>
<dbReference type="Proteomes" id="UP001149813">
    <property type="component" value="Unassembled WGS sequence"/>
</dbReference>
<dbReference type="EMBL" id="JANBOJ010000338">
    <property type="protein sequence ID" value="KAJ1719801.1"/>
    <property type="molecule type" value="Genomic_DNA"/>
</dbReference>
<name>A0A9W8CPS3_9FUNG</name>
<feature type="transmembrane region" description="Helical" evidence="1">
    <location>
        <begin position="12"/>
        <end position="32"/>
    </location>
</feature>
<comment type="caution">
    <text evidence="2">The sequence shown here is derived from an EMBL/GenBank/DDBJ whole genome shotgun (WGS) entry which is preliminary data.</text>
</comment>
<evidence type="ECO:0000256" key="1">
    <source>
        <dbReference type="SAM" id="Phobius"/>
    </source>
</evidence>
<accession>A0A9W8CPS3</accession>
<reference evidence="2" key="1">
    <citation type="submission" date="2022-07" db="EMBL/GenBank/DDBJ databases">
        <title>Phylogenomic reconstructions and comparative analyses of Kickxellomycotina fungi.</title>
        <authorList>
            <person name="Reynolds N.K."/>
            <person name="Stajich J.E."/>
            <person name="Barry K."/>
            <person name="Grigoriev I.V."/>
            <person name="Crous P."/>
            <person name="Smith M.E."/>
        </authorList>
    </citation>
    <scope>NUCLEOTIDE SEQUENCE</scope>
    <source>
        <strain evidence="2">NBRC 32514</strain>
    </source>
</reference>
<dbReference type="AlphaFoldDB" id="A0A9W8CPS3"/>
<keyword evidence="3" id="KW-1185">Reference proteome</keyword>
<organism evidence="2 3">
    <name type="scientific">Coemansia erecta</name>
    <dbReference type="NCBI Taxonomy" id="147472"/>
    <lineage>
        <taxon>Eukaryota</taxon>
        <taxon>Fungi</taxon>
        <taxon>Fungi incertae sedis</taxon>
        <taxon>Zoopagomycota</taxon>
        <taxon>Kickxellomycotina</taxon>
        <taxon>Kickxellomycetes</taxon>
        <taxon>Kickxellales</taxon>
        <taxon>Kickxellaceae</taxon>
        <taxon>Coemansia</taxon>
    </lineage>
</organism>
<protein>
    <submittedName>
        <fullName evidence="2">Uncharacterized protein</fullName>
    </submittedName>
</protein>
<proteinExistence type="predicted"/>
<gene>
    <name evidence="2" type="ORF">LPJ53_005495</name>
</gene>
<evidence type="ECO:0000313" key="2">
    <source>
        <dbReference type="EMBL" id="KAJ1719801.1"/>
    </source>
</evidence>
<keyword evidence="1" id="KW-1133">Transmembrane helix</keyword>
<keyword evidence="1" id="KW-0812">Transmembrane</keyword>
<evidence type="ECO:0000313" key="3">
    <source>
        <dbReference type="Proteomes" id="UP001149813"/>
    </source>
</evidence>
<keyword evidence="1" id="KW-0472">Membrane</keyword>
<dbReference type="OrthoDB" id="5572861at2759"/>